<accession>A6ZTC1</accession>
<dbReference type="EMBL" id="AAFW02000086">
    <property type="protein sequence ID" value="EDN62220.1"/>
    <property type="molecule type" value="Genomic_DNA"/>
</dbReference>
<reference evidence="2 3" key="1">
    <citation type="journal article" date="2007" name="Proc. Natl. Acad. Sci. U.S.A.">
        <title>Genome sequencing and comparative analysis of Saccharomyces cerevisiae strain YJM789.</title>
        <authorList>
            <person name="Wei W."/>
            <person name="McCusker J.H."/>
            <person name="Hyman R.W."/>
            <person name="Jones T."/>
            <person name="Ning Y."/>
            <person name="Cao Z."/>
            <person name="Gu Z."/>
            <person name="Bruno D."/>
            <person name="Miranda M."/>
            <person name="Nguyen M."/>
            <person name="Wilhelmy J."/>
            <person name="Komp C."/>
            <person name="Tamse R."/>
            <person name="Wang X."/>
            <person name="Jia P."/>
            <person name="Luedi P."/>
            <person name="Oefner P.J."/>
            <person name="David L."/>
            <person name="Dietrich F.S."/>
            <person name="Li Y."/>
            <person name="Davis R.W."/>
            <person name="Steinmetz L.M."/>
        </authorList>
    </citation>
    <scope>NUCLEOTIDE SEQUENCE [LARGE SCALE GENOMIC DNA]</scope>
    <source>
        <strain evidence="2 3">YJM789</strain>
    </source>
</reference>
<evidence type="ECO:0000313" key="3">
    <source>
        <dbReference type="Proteomes" id="UP000007060"/>
    </source>
</evidence>
<protein>
    <submittedName>
        <fullName evidence="2">Uncharacterized protein</fullName>
    </submittedName>
</protein>
<dbReference type="InterPro" id="IPR007414">
    <property type="entry name" value="DUF468"/>
</dbReference>
<dbReference type="Pfam" id="PF04318">
    <property type="entry name" value="DUF468"/>
    <property type="match status" value="1"/>
</dbReference>
<dbReference type="OrthoDB" id="4070824at2759"/>
<organism evidence="2 3">
    <name type="scientific">Saccharomyces cerevisiae (strain YJM789)</name>
    <name type="common">Baker's yeast</name>
    <dbReference type="NCBI Taxonomy" id="307796"/>
    <lineage>
        <taxon>Eukaryota</taxon>
        <taxon>Fungi</taxon>
        <taxon>Dikarya</taxon>
        <taxon>Ascomycota</taxon>
        <taxon>Saccharomycotina</taxon>
        <taxon>Saccharomycetes</taxon>
        <taxon>Saccharomycetales</taxon>
        <taxon>Saccharomycetaceae</taxon>
        <taxon>Saccharomyces</taxon>
    </lineage>
</organism>
<dbReference type="Proteomes" id="UP000007060">
    <property type="component" value="Unassembled WGS sequence"/>
</dbReference>
<comment type="caution">
    <text evidence="2">The sequence shown here is derived from an EMBL/GenBank/DDBJ whole genome shotgun (WGS) entry which is preliminary data.</text>
</comment>
<dbReference type="AlphaFoldDB" id="A6ZTC1"/>
<evidence type="ECO:0000313" key="2">
    <source>
        <dbReference type="EMBL" id="EDN62220.1"/>
    </source>
</evidence>
<proteinExistence type="inferred from homology"/>
<feature type="non-terminal residue" evidence="2">
    <location>
        <position position="1"/>
    </location>
</feature>
<sequence>IGHTHTDATVYTISNLPYFHIPLHHPSLTISTKCTRIIMHGTCLSGLYPVPFTHNAHHYPHFNIYISFGDTKYCITALNTYVIPLLHHILTTQFIHTYVNITTKSPLKSPKHKNILLFNNNT</sequence>
<evidence type="ECO:0000256" key="1">
    <source>
        <dbReference type="ARBA" id="ARBA00010659"/>
    </source>
</evidence>
<dbReference type="HOGENOM" id="CLU_164954_0_0_1"/>
<comment type="similarity">
    <text evidence="1">Belongs to the UPF0320 family.</text>
</comment>
<gene>
    <name evidence="2" type="ORF">SCY_0514</name>
</gene>
<name>A6ZTC1_YEAS7</name>